<evidence type="ECO:0000256" key="2">
    <source>
        <dbReference type="ARBA" id="ARBA00022614"/>
    </source>
</evidence>
<evidence type="ECO:0000313" key="7">
    <source>
        <dbReference type="Proteomes" id="UP000228380"/>
    </source>
</evidence>
<dbReference type="GO" id="GO:0000166">
    <property type="term" value="F:nucleotide binding"/>
    <property type="evidence" value="ECO:0007669"/>
    <property type="project" value="UniProtKB-KW"/>
</dbReference>
<keyword evidence="7" id="KW-1185">Reference proteome</keyword>
<evidence type="ECO:0000256" key="1">
    <source>
        <dbReference type="ARBA" id="ARBA00008894"/>
    </source>
</evidence>
<dbReference type="Pfam" id="PF18052">
    <property type="entry name" value="Rx_N"/>
    <property type="match status" value="1"/>
</dbReference>
<organism evidence="7 8">
    <name type="scientific">Phoenix dactylifera</name>
    <name type="common">Date palm</name>
    <dbReference type="NCBI Taxonomy" id="42345"/>
    <lineage>
        <taxon>Eukaryota</taxon>
        <taxon>Viridiplantae</taxon>
        <taxon>Streptophyta</taxon>
        <taxon>Embryophyta</taxon>
        <taxon>Tracheophyta</taxon>
        <taxon>Spermatophyta</taxon>
        <taxon>Magnoliopsida</taxon>
        <taxon>Liliopsida</taxon>
        <taxon>Arecaceae</taxon>
        <taxon>Coryphoideae</taxon>
        <taxon>Phoeniceae</taxon>
        <taxon>Phoenix</taxon>
    </lineage>
</organism>
<keyword evidence="2" id="KW-0433">Leucine-rich repeat</keyword>
<dbReference type="GO" id="GO:0006952">
    <property type="term" value="P:defense response"/>
    <property type="evidence" value="ECO:0007669"/>
    <property type="project" value="UniProtKB-KW"/>
</dbReference>
<evidence type="ECO:0000256" key="5">
    <source>
        <dbReference type="ARBA" id="ARBA00022821"/>
    </source>
</evidence>
<evidence type="ECO:0000256" key="3">
    <source>
        <dbReference type="ARBA" id="ARBA00022737"/>
    </source>
</evidence>
<dbReference type="RefSeq" id="XP_038981891.1">
    <property type="nucleotide sequence ID" value="XM_039125963.1"/>
</dbReference>
<gene>
    <name evidence="8" type="primary">LOC103710157</name>
</gene>
<evidence type="ECO:0000259" key="6">
    <source>
        <dbReference type="Pfam" id="PF18052"/>
    </source>
</evidence>
<protein>
    <submittedName>
        <fullName evidence="8">Uncharacterized protein LOC103710157</fullName>
    </submittedName>
</protein>
<dbReference type="Proteomes" id="UP000228380">
    <property type="component" value="Chromosome 4"/>
</dbReference>
<evidence type="ECO:0000313" key="8">
    <source>
        <dbReference type="RefSeq" id="XP_038981891.1"/>
    </source>
</evidence>
<dbReference type="Gene3D" id="1.20.5.4130">
    <property type="match status" value="1"/>
</dbReference>
<dbReference type="InterPro" id="IPR041118">
    <property type="entry name" value="Rx_N"/>
</dbReference>
<keyword evidence="5" id="KW-0611">Plant defense</keyword>
<name>A0A8B9A5H9_PHODC</name>
<dbReference type="GeneID" id="103710157"/>
<reference evidence="7" key="1">
    <citation type="journal article" date="2019" name="Nat. Commun.">
        <title>Genome-wide association mapping of date palm fruit traits.</title>
        <authorList>
            <person name="Hazzouri K.M."/>
            <person name="Gros-Balthazard M."/>
            <person name="Flowers J.M."/>
            <person name="Copetti D."/>
            <person name="Lemansour A."/>
            <person name="Lebrun M."/>
            <person name="Masmoudi K."/>
            <person name="Ferrand S."/>
            <person name="Dhar M.I."/>
            <person name="Fresquez Z.A."/>
            <person name="Rosas U."/>
            <person name="Zhang J."/>
            <person name="Talag J."/>
            <person name="Lee S."/>
            <person name="Kudrna D."/>
            <person name="Powell R.F."/>
            <person name="Leitch I.J."/>
            <person name="Krueger R.R."/>
            <person name="Wing R.A."/>
            <person name="Amiri K.M.A."/>
            <person name="Purugganan M.D."/>
        </authorList>
    </citation>
    <scope>NUCLEOTIDE SEQUENCE [LARGE SCALE GENOMIC DNA]</scope>
    <source>
        <strain evidence="7">cv. Khalas</strain>
    </source>
</reference>
<reference evidence="8" key="2">
    <citation type="submission" date="2025-08" db="UniProtKB">
        <authorList>
            <consortium name="RefSeq"/>
        </authorList>
    </citation>
    <scope>IDENTIFICATION</scope>
    <source>
        <tissue evidence="8">Young leaves</tissue>
    </source>
</reference>
<evidence type="ECO:0000256" key="4">
    <source>
        <dbReference type="ARBA" id="ARBA00022741"/>
    </source>
</evidence>
<accession>A0A8B9A5H9</accession>
<proteinExistence type="inferred from homology"/>
<keyword evidence="3" id="KW-0677">Repeat</keyword>
<dbReference type="AlphaFoldDB" id="A0A8B9A5H9"/>
<dbReference type="KEGG" id="pda:103710157"/>
<feature type="domain" description="Disease resistance N-terminal" evidence="6">
    <location>
        <begin position="18"/>
        <end position="98"/>
    </location>
</feature>
<keyword evidence="4" id="KW-0547">Nucleotide-binding</keyword>
<sequence>MVGGAVTVGGWVASAFAGKAIDMLKSYLEDNHDLDADMKRRLGNVQLALPRIERAINAAEGWPIEDEPLLAWLRQVKDLTYKAEDLVDDLESKFHQGENKDAGH</sequence>
<comment type="similarity">
    <text evidence="1">Belongs to the disease resistance NB-LRR family.</text>
</comment>